<evidence type="ECO:0000313" key="2">
    <source>
        <dbReference type="Proteomes" id="UP001165044"/>
    </source>
</evidence>
<sequence length="115" mass="12633">MALVISTKDASGLLAAIRQAIDDREIDTWSYDENGDFTHTPGRWRNLARLHPMVDVHSLKFGIIGHKDTVLSRATYCAYHGRFMEMLLAHFAGKAPSVGATSKPLPAVDAVRDLG</sequence>
<accession>A0ABQ5Q2D0</accession>
<gene>
    <name evidence="1" type="ORF">GETHED_28200</name>
</gene>
<dbReference type="EMBL" id="BSDC01000005">
    <property type="protein sequence ID" value="GLH68456.1"/>
    <property type="molecule type" value="Genomic_DNA"/>
</dbReference>
<reference evidence="1" key="1">
    <citation type="journal article" date="2023" name="Antonie Van Leeuwenhoek">
        <title>Mesoterricola silvestris gen. nov., sp. nov., Mesoterricola sediminis sp. nov., Geothrix oryzae sp. nov., Geothrix edaphica sp. nov., Geothrix rubra sp. nov., and Geothrix limicola sp. nov., six novel members of Acidobacteriota isolated from soils.</title>
        <authorList>
            <person name="Itoh H."/>
            <person name="Sugisawa Y."/>
            <person name="Mise K."/>
            <person name="Xu Z."/>
            <person name="Kuniyasu M."/>
            <person name="Ushijima N."/>
            <person name="Kawano K."/>
            <person name="Kobayashi E."/>
            <person name="Shiratori Y."/>
            <person name="Masuda Y."/>
            <person name="Senoo K."/>
        </authorList>
    </citation>
    <scope>NUCLEOTIDE SEQUENCE</scope>
    <source>
        <strain evidence="1">Red802</strain>
    </source>
</reference>
<keyword evidence="2" id="KW-1185">Reference proteome</keyword>
<protein>
    <submittedName>
        <fullName evidence="1">Uncharacterized protein</fullName>
    </submittedName>
</protein>
<evidence type="ECO:0000313" key="1">
    <source>
        <dbReference type="EMBL" id="GLH68456.1"/>
    </source>
</evidence>
<proteinExistence type="predicted"/>
<organism evidence="1 2">
    <name type="scientific">Geothrix edaphica</name>
    <dbReference type="NCBI Taxonomy" id="2927976"/>
    <lineage>
        <taxon>Bacteria</taxon>
        <taxon>Pseudomonadati</taxon>
        <taxon>Acidobacteriota</taxon>
        <taxon>Holophagae</taxon>
        <taxon>Holophagales</taxon>
        <taxon>Holophagaceae</taxon>
        <taxon>Geothrix</taxon>
    </lineage>
</organism>
<name>A0ABQ5Q2D0_9BACT</name>
<comment type="caution">
    <text evidence="1">The sequence shown here is derived from an EMBL/GenBank/DDBJ whole genome shotgun (WGS) entry which is preliminary data.</text>
</comment>
<dbReference type="RefSeq" id="WP_285610377.1">
    <property type="nucleotide sequence ID" value="NZ_BSDC01000005.1"/>
</dbReference>
<dbReference type="Proteomes" id="UP001165044">
    <property type="component" value="Unassembled WGS sequence"/>
</dbReference>